<comment type="cofactor">
    <cofactor evidence="2">
        <name>NAD(+)</name>
        <dbReference type="ChEBI" id="CHEBI:57540"/>
    </cofactor>
</comment>
<dbReference type="InterPro" id="IPR005886">
    <property type="entry name" value="UDP_G4E"/>
</dbReference>
<dbReference type="CDD" id="cd05247">
    <property type="entry name" value="UDP_G4E_1_SDR_e"/>
    <property type="match status" value="1"/>
</dbReference>
<evidence type="ECO:0000256" key="1">
    <source>
        <dbReference type="ARBA" id="ARBA00000083"/>
    </source>
</evidence>
<evidence type="ECO:0000256" key="8">
    <source>
        <dbReference type="ARBA" id="ARBA00023235"/>
    </source>
</evidence>
<dbReference type="EC" id="5.1.3.2" evidence="5"/>
<evidence type="ECO:0000256" key="6">
    <source>
        <dbReference type="ARBA" id="ARBA00018569"/>
    </source>
</evidence>
<dbReference type="PROSITE" id="PS00061">
    <property type="entry name" value="ADH_SHORT"/>
    <property type="match status" value="1"/>
</dbReference>
<evidence type="ECO:0000256" key="7">
    <source>
        <dbReference type="ARBA" id="ARBA00023027"/>
    </source>
</evidence>
<dbReference type="InterPro" id="IPR020904">
    <property type="entry name" value="Sc_DH/Rdtase_CS"/>
</dbReference>
<evidence type="ECO:0000256" key="5">
    <source>
        <dbReference type="ARBA" id="ARBA00013189"/>
    </source>
</evidence>
<evidence type="ECO:0000256" key="2">
    <source>
        <dbReference type="ARBA" id="ARBA00001911"/>
    </source>
</evidence>
<evidence type="ECO:0000313" key="14">
    <source>
        <dbReference type="Proteomes" id="UP000602442"/>
    </source>
</evidence>
<dbReference type="NCBIfam" id="TIGR01179">
    <property type="entry name" value="galE"/>
    <property type="match status" value="1"/>
</dbReference>
<comment type="similarity">
    <text evidence="4">Belongs to the NAD(P)-dependent epimerase/dehydratase family.</text>
</comment>
<dbReference type="Proteomes" id="UP000602442">
    <property type="component" value="Unassembled WGS sequence"/>
</dbReference>
<evidence type="ECO:0000313" key="13">
    <source>
        <dbReference type="EMBL" id="MBH5322436.1"/>
    </source>
</evidence>
<dbReference type="RefSeq" id="WP_197921133.1">
    <property type="nucleotide sequence ID" value="NZ_CAWPTA010000007.1"/>
</dbReference>
<dbReference type="InterPro" id="IPR036291">
    <property type="entry name" value="NAD(P)-bd_dom_sf"/>
</dbReference>
<evidence type="ECO:0000256" key="4">
    <source>
        <dbReference type="ARBA" id="ARBA00007637"/>
    </source>
</evidence>
<dbReference type="InterPro" id="IPR001509">
    <property type="entry name" value="Epimerase_deHydtase"/>
</dbReference>
<dbReference type="GO" id="GO:0003978">
    <property type="term" value="F:UDP-glucose 4-epimerase activity"/>
    <property type="evidence" value="ECO:0007669"/>
    <property type="project" value="UniProtKB-EC"/>
</dbReference>
<dbReference type="PANTHER" id="PTHR43725:SF53">
    <property type="entry name" value="UDP-ARABINOSE 4-EPIMERASE 1"/>
    <property type="match status" value="1"/>
</dbReference>
<evidence type="ECO:0000256" key="11">
    <source>
        <dbReference type="ARBA" id="ARBA00033067"/>
    </source>
</evidence>
<evidence type="ECO:0000256" key="9">
    <source>
        <dbReference type="ARBA" id="ARBA00023277"/>
    </source>
</evidence>
<keyword evidence="8 13" id="KW-0413">Isomerase</keyword>
<feature type="domain" description="NAD-dependent epimerase/dehydratase" evidence="12">
    <location>
        <begin position="3"/>
        <end position="250"/>
    </location>
</feature>
<dbReference type="SUPFAM" id="SSF51735">
    <property type="entry name" value="NAD(P)-binding Rossmann-fold domains"/>
    <property type="match status" value="1"/>
</dbReference>
<comment type="catalytic activity">
    <reaction evidence="1">
        <text>UDP-alpha-D-glucose = UDP-alpha-D-galactose</text>
        <dbReference type="Rhea" id="RHEA:22168"/>
        <dbReference type="ChEBI" id="CHEBI:58885"/>
        <dbReference type="ChEBI" id="CHEBI:66914"/>
        <dbReference type="EC" id="5.1.3.2"/>
    </reaction>
</comment>
<keyword evidence="14" id="KW-1185">Reference proteome</keyword>
<comment type="pathway">
    <text evidence="3">Carbohydrate metabolism; galactose metabolism.</text>
</comment>
<protein>
    <recommendedName>
        <fullName evidence="6">UDP-glucose 4-epimerase</fullName>
        <ecNumber evidence="5">5.1.3.2</ecNumber>
    </recommendedName>
    <alternativeName>
        <fullName evidence="11">Galactowaldenase</fullName>
    </alternativeName>
    <alternativeName>
        <fullName evidence="10">UDP-galactose 4-epimerase</fullName>
    </alternativeName>
</protein>
<evidence type="ECO:0000256" key="3">
    <source>
        <dbReference type="ARBA" id="ARBA00004947"/>
    </source>
</evidence>
<keyword evidence="7" id="KW-0520">NAD</keyword>
<reference evidence="13 14" key="1">
    <citation type="submission" date="2020-11" db="EMBL/GenBank/DDBJ databases">
        <title>Erythrobacter sediminis sp. nov., a marine bacterium from a tidal flat of Garorim Bay.</title>
        <authorList>
            <person name="Kim D."/>
            <person name="Yoo Y."/>
            <person name="Kim J.-J."/>
        </authorList>
    </citation>
    <scope>NUCLEOTIDE SEQUENCE [LARGE SCALE GENOMIC DNA]</scope>
    <source>
        <strain evidence="13 14">JGD-13</strain>
    </source>
</reference>
<dbReference type="EMBL" id="JAEANY010000002">
    <property type="protein sequence ID" value="MBH5322436.1"/>
    <property type="molecule type" value="Genomic_DNA"/>
</dbReference>
<evidence type="ECO:0000259" key="12">
    <source>
        <dbReference type="Pfam" id="PF01370"/>
    </source>
</evidence>
<proteinExistence type="inferred from homology"/>
<organism evidence="13 14">
    <name type="scientific">Aurantiacibacter sediminis</name>
    <dbReference type="NCBI Taxonomy" id="2793064"/>
    <lineage>
        <taxon>Bacteria</taxon>
        <taxon>Pseudomonadati</taxon>
        <taxon>Pseudomonadota</taxon>
        <taxon>Alphaproteobacteria</taxon>
        <taxon>Sphingomonadales</taxon>
        <taxon>Erythrobacteraceae</taxon>
        <taxon>Aurantiacibacter</taxon>
    </lineage>
</organism>
<dbReference type="PANTHER" id="PTHR43725">
    <property type="entry name" value="UDP-GLUCOSE 4-EPIMERASE"/>
    <property type="match status" value="1"/>
</dbReference>
<sequence length="332" mass="36670">MKILVTGGAGFIGSHACKLLAQSGHEPIAYDNLRTGHRWAVQFGPFEHGAIGDRERLDDVLARHKPDAVMHFAALAYVGESVTHPGQYYRTNTADTLTLLDAMRGADVRNIVFSSTCAIFGEPDRMPISEDTAKHPVNPYGQSKLAVEHILRDYRSAYGINFTALRYFNAAGCDPAGILGEEHDPETHLLPLILHAASGQRDAITIFGDDYDTRDGTCVRDYIHVEDLCSAHLLALERTAEGQSGHFNLGNGNGTSVREAVDAAARVTGKDIPTRIGDRRPGDPPTLVADASHARETLGWKPQYEDIETMIKHTWDWQQEHRYRYILKDGEA</sequence>
<dbReference type="Gene3D" id="3.40.50.720">
    <property type="entry name" value="NAD(P)-binding Rossmann-like Domain"/>
    <property type="match status" value="1"/>
</dbReference>
<dbReference type="Gene3D" id="3.90.25.10">
    <property type="entry name" value="UDP-galactose 4-epimerase, domain 1"/>
    <property type="match status" value="1"/>
</dbReference>
<comment type="caution">
    <text evidence="13">The sequence shown here is derived from an EMBL/GenBank/DDBJ whole genome shotgun (WGS) entry which is preliminary data.</text>
</comment>
<dbReference type="Pfam" id="PF01370">
    <property type="entry name" value="Epimerase"/>
    <property type="match status" value="1"/>
</dbReference>
<keyword evidence="9" id="KW-0119">Carbohydrate metabolism</keyword>
<name>A0ABS0N4M5_9SPHN</name>
<evidence type="ECO:0000256" key="10">
    <source>
        <dbReference type="ARBA" id="ARBA00031367"/>
    </source>
</evidence>
<accession>A0ABS0N4M5</accession>
<gene>
    <name evidence="13" type="primary">galE</name>
    <name evidence="13" type="ORF">I5L03_07535</name>
</gene>